<reference evidence="2" key="1">
    <citation type="submission" date="2023-03" db="EMBL/GenBank/DDBJ databases">
        <title>Massive genome expansion in bonnet fungi (Mycena s.s.) driven by repeated elements and novel gene families across ecological guilds.</title>
        <authorList>
            <consortium name="Lawrence Berkeley National Laboratory"/>
            <person name="Harder C.B."/>
            <person name="Miyauchi S."/>
            <person name="Viragh M."/>
            <person name="Kuo A."/>
            <person name="Thoen E."/>
            <person name="Andreopoulos B."/>
            <person name="Lu D."/>
            <person name="Skrede I."/>
            <person name="Drula E."/>
            <person name="Henrissat B."/>
            <person name="Morin E."/>
            <person name="Kohler A."/>
            <person name="Barry K."/>
            <person name="LaButti K."/>
            <person name="Morin E."/>
            <person name="Salamov A."/>
            <person name="Lipzen A."/>
            <person name="Mereny Z."/>
            <person name="Hegedus B."/>
            <person name="Baldrian P."/>
            <person name="Stursova M."/>
            <person name="Weitz H."/>
            <person name="Taylor A."/>
            <person name="Grigoriev I.V."/>
            <person name="Nagy L.G."/>
            <person name="Martin F."/>
            <person name="Kauserud H."/>
        </authorList>
    </citation>
    <scope>NUCLEOTIDE SEQUENCE</scope>
    <source>
        <strain evidence="2">CBHHK002</strain>
    </source>
</reference>
<dbReference type="EMBL" id="JARIHO010000015">
    <property type="protein sequence ID" value="KAJ7349900.1"/>
    <property type="molecule type" value="Genomic_DNA"/>
</dbReference>
<comment type="caution">
    <text evidence="2">The sequence shown here is derived from an EMBL/GenBank/DDBJ whole genome shotgun (WGS) entry which is preliminary data.</text>
</comment>
<evidence type="ECO:0000313" key="3">
    <source>
        <dbReference type="Proteomes" id="UP001218218"/>
    </source>
</evidence>
<dbReference type="Proteomes" id="UP001218218">
    <property type="component" value="Unassembled WGS sequence"/>
</dbReference>
<sequence length="346" mass="37692">MCALLARYELPIESATTPPARPSRCTGAVQALSRRAPTAIICAAERGVTRVGMGRIGGIPSQEPGHRHRGGDGDGDYLTSMRAGFDISPVPMPWRTISSRVTWFMLSDSELIDEGRVLSLGQNTYRLEEQHAFDTKFFLPLESECAAERFGSLKSVRAEEPTILLVLQVHYPAAAKCRAPPVGLRQRGRVLALASYELQASGIPPTHGERPDSNPTRQDRGAARGVSATPSRARTAHYPGLNPLDQLSGCGCAVVIRRTRAYQEEEQDGCLAGATVVSITYVVAFIPSFFPLPTHGADNTNPPEVPRRVTIREGVMDILAYNGNHRRTLGRVQLGQRNLSDHDATF</sequence>
<protein>
    <submittedName>
        <fullName evidence="2">Uncharacterized protein</fullName>
    </submittedName>
</protein>
<proteinExistence type="predicted"/>
<keyword evidence="3" id="KW-1185">Reference proteome</keyword>
<evidence type="ECO:0000256" key="1">
    <source>
        <dbReference type="SAM" id="MobiDB-lite"/>
    </source>
</evidence>
<name>A0AAD7ESP9_9AGAR</name>
<organism evidence="2 3">
    <name type="scientific">Mycena albidolilacea</name>
    <dbReference type="NCBI Taxonomy" id="1033008"/>
    <lineage>
        <taxon>Eukaryota</taxon>
        <taxon>Fungi</taxon>
        <taxon>Dikarya</taxon>
        <taxon>Basidiomycota</taxon>
        <taxon>Agaricomycotina</taxon>
        <taxon>Agaricomycetes</taxon>
        <taxon>Agaricomycetidae</taxon>
        <taxon>Agaricales</taxon>
        <taxon>Marasmiineae</taxon>
        <taxon>Mycenaceae</taxon>
        <taxon>Mycena</taxon>
    </lineage>
</organism>
<accession>A0AAD7ESP9</accession>
<evidence type="ECO:0000313" key="2">
    <source>
        <dbReference type="EMBL" id="KAJ7349900.1"/>
    </source>
</evidence>
<feature type="compositionally biased region" description="Basic and acidic residues" evidence="1">
    <location>
        <begin position="207"/>
        <end position="222"/>
    </location>
</feature>
<dbReference type="AlphaFoldDB" id="A0AAD7ESP9"/>
<gene>
    <name evidence="2" type="ORF">DFH08DRAFT_997294</name>
</gene>
<feature type="region of interest" description="Disordered" evidence="1">
    <location>
        <begin position="201"/>
        <end position="240"/>
    </location>
</feature>